<dbReference type="Proteomes" id="UP000609172">
    <property type="component" value="Unassembled WGS sequence"/>
</dbReference>
<protein>
    <submittedName>
        <fullName evidence="7">APC family permease</fullName>
    </submittedName>
</protein>
<accession>A0A934UIP8</accession>
<sequence>MKKNDQIGLKDAISIGIGGMVGGGIFAVLGLAVSLAKGGTPIAFLFAGIIALVTAYSYAKLSKKYPNKGGTVAFVNKQFGNGLFSGAINNLLWVSYIVMLALYASAFGSYAAALFSMTGSKKWDISIYQTSILIIALLINYFSVKLVSTIESVSVVIKLLILIAFIGVGFYGLSIKPENIAQLSPANWENPILLLSGGMVIFVAYEGFELIANSVSDLKDREKNTEKAYFGAVGFVIILYILIAIVTVGALPFKEIANAQDYVLAKAAQPTLGQIGFTIITITALISTFSAINATVLGSGRVNYDIALDEELPQYFCHKLWGKPIGLLVTAILSIALVNVFNLQSISTAGSAGFLMIFGIVNYIGFKKHLELNSNKWIHLLAAFLCFLAFFTLLVQQFKNNSLGVIISVGIILFCFLLEFFYKKYADKKAI</sequence>
<dbReference type="PIRSF" id="PIRSF006060">
    <property type="entry name" value="AA_transporter"/>
    <property type="match status" value="1"/>
</dbReference>
<evidence type="ECO:0000313" key="7">
    <source>
        <dbReference type="EMBL" id="MBK0369062.1"/>
    </source>
</evidence>
<keyword evidence="8" id="KW-1185">Reference proteome</keyword>
<name>A0A934UIP8_9FLAO</name>
<dbReference type="AlphaFoldDB" id="A0A934UIP8"/>
<feature type="transmembrane region" description="Helical" evidence="6">
    <location>
        <begin position="320"/>
        <end position="340"/>
    </location>
</feature>
<keyword evidence="2" id="KW-1003">Cell membrane</keyword>
<evidence type="ECO:0000256" key="1">
    <source>
        <dbReference type="ARBA" id="ARBA00004651"/>
    </source>
</evidence>
<dbReference type="GO" id="GO:0005886">
    <property type="term" value="C:plasma membrane"/>
    <property type="evidence" value="ECO:0007669"/>
    <property type="project" value="UniProtKB-SubCell"/>
</dbReference>
<feature type="transmembrane region" description="Helical" evidence="6">
    <location>
        <begin position="377"/>
        <end position="396"/>
    </location>
</feature>
<keyword evidence="3 6" id="KW-0812">Transmembrane</keyword>
<evidence type="ECO:0000256" key="3">
    <source>
        <dbReference type="ARBA" id="ARBA00022692"/>
    </source>
</evidence>
<dbReference type="Pfam" id="PF13520">
    <property type="entry name" value="AA_permease_2"/>
    <property type="match status" value="1"/>
</dbReference>
<feature type="transmembrane region" description="Helical" evidence="6">
    <location>
        <begin position="273"/>
        <end position="299"/>
    </location>
</feature>
<evidence type="ECO:0000256" key="5">
    <source>
        <dbReference type="ARBA" id="ARBA00023136"/>
    </source>
</evidence>
<dbReference type="InterPro" id="IPR002293">
    <property type="entry name" value="AA/rel_permease1"/>
</dbReference>
<dbReference type="Gene3D" id="1.20.1740.10">
    <property type="entry name" value="Amino acid/polyamine transporter I"/>
    <property type="match status" value="1"/>
</dbReference>
<feature type="transmembrane region" description="Helical" evidence="6">
    <location>
        <begin position="155"/>
        <end position="173"/>
    </location>
</feature>
<dbReference type="PANTHER" id="PTHR42770">
    <property type="entry name" value="AMINO ACID TRANSPORTER-RELATED"/>
    <property type="match status" value="1"/>
</dbReference>
<dbReference type="InterPro" id="IPR050367">
    <property type="entry name" value="APC_superfamily"/>
</dbReference>
<dbReference type="RefSeq" id="WP_200104972.1">
    <property type="nucleotide sequence ID" value="NZ_JAEHFV010000001.1"/>
</dbReference>
<feature type="transmembrane region" description="Helical" evidence="6">
    <location>
        <begin position="125"/>
        <end position="143"/>
    </location>
</feature>
<dbReference type="GO" id="GO:0022857">
    <property type="term" value="F:transmembrane transporter activity"/>
    <property type="evidence" value="ECO:0007669"/>
    <property type="project" value="InterPro"/>
</dbReference>
<feature type="transmembrane region" description="Helical" evidence="6">
    <location>
        <begin position="193"/>
        <end position="216"/>
    </location>
</feature>
<reference evidence="7" key="1">
    <citation type="submission" date="2020-12" db="EMBL/GenBank/DDBJ databases">
        <title>Bacterial novel species Flavobacterium sp. SE-1-e isolated from soil.</title>
        <authorList>
            <person name="Jung H.-Y."/>
        </authorList>
    </citation>
    <scope>NUCLEOTIDE SEQUENCE</scope>
    <source>
        <strain evidence="7">SE-1-e</strain>
    </source>
</reference>
<organism evidence="7 8">
    <name type="scientific">Flavobacterium agrisoli</name>
    <dbReference type="NCBI Taxonomy" id="2793066"/>
    <lineage>
        <taxon>Bacteria</taxon>
        <taxon>Pseudomonadati</taxon>
        <taxon>Bacteroidota</taxon>
        <taxon>Flavobacteriia</taxon>
        <taxon>Flavobacteriales</taxon>
        <taxon>Flavobacteriaceae</taxon>
        <taxon>Flavobacterium</taxon>
    </lineage>
</organism>
<feature type="transmembrane region" description="Helical" evidence="6">
    <location>
        <begin position="346"/>
        <end position="365"/>
    </location>
</feature>
<feature type="transmembrane region" description="Helical" evidence="6">
    <location>
        <begin position="228"/>
        <end position="253"/>
    </location>
</feature>
<proteinExistence type="predicted"/>
<feature type="transmembrane region" description="Helical" evidence="6">
    <location>
        <begin position="91"/>
        <end position="113"/>
    </location>
</feature>
<gene>
    <name evidence="7" type="ORF">I5M07_04365</name>
</gene>
<feature type="transmembrane region" description="Helical" evidence="6">
    <location>
        <begin position="42"/>
        <end position="59"/>
    </location>
</feature>
<comment type="subcellular location">
    <subcellularLocation>
        <location evidence="1">Cell membrane</location>
        <topology evidence="1">Multi-pass membrane protein</topology>
    </subcellularLocation>
</comment>
<evidence type="ECO:0000313" key="8">
    <source>
        <dbReference type="Proteomes" id="UP000609172"/>
    </source>
</evidence>
<keyword evidence="5 6" id="KW-0472">Membrane</keyword>
<evidence type="ECO:0000256" key="4">
    <source>
        <dbReference type="ARBA" id="ARBA00022989"/>
    </source>
</evidence>
<feature type="transmembrane region" description="Helical" evidence="6">
    <location>
        <begin position="402"/>
        <end position="422"/>
    </location>
</feature>
<evidence type="ECO:0000256" key="2">
    <source>
        <dbReference type="ARBA" id="ARBA00022475"/>
    </source>
</evidence>
<dbReference type="PANTHER" id="PTHR42770:SF11">
    <property type="entry name" value="INNER MEMBRANE TRANSPORT PROTEIN YBAT"/>
    <property type="match status" value="1"/>
</dbReference>
<dbReference type="EMBL" id="JAEHFV010000001">
    <property type="protein sequence ID" value="MBK0369062.1"/>
    <property type="molecule type" value="Genomic_DNA"/>
</dbReference>
<feature type="transmembrane region" description="Helical" evidence="6">
    <location>
        <begin position="12"/>
        <end position="36"/>
    </location>
</feature>
<keyword evidence="4 6" id="KW-1133">Transmembrane helix</keyword>
<evidence type="ECO:0000256" key="6">
    <source>
        <dbReference type="SAM" id="Phobius"/>
    </source>
</evidence>
<comment type="caution">
    <text evidence="7">The sequence shown here is derived from an EMBL/GenBank/DDBJ whole genome shotgun (WGS) entry which is preliminary data.</text>
</comment>